<accession>A0A0B7BWC9</accession>
<dbReference type="EMBL" id="HACG01050443">
    <property type="protein sequence ID" value="CEK97308.1"/>
    <property type="molecule type" value="Transcribed_RNA"/>
</dbReference>
<evidence type="ECO:0000313" key="2">
    <source>
        <dbReference type="EMBL" id="CEK97308.1"/>
    </source>
</evidence>
<feature type="non-terminal residue" evidence="2">
    <location>
        <position position="1"/>
    </location>
</feature>
<protein>
    <submittedName>
        <fullName evidence="2">Uncharacterized protein</fullName>
    </submittedName>
</protein>
<gene>
    <name evidence="2" type="primary">ORF215382</name>
</gene>
<feature type="non-terminal residue" evidence="2">
    <location>
        <position position="236"/>
    </location>
</feature>
<evidence type="ECO:0000256" key="1">
    <source>
        <dbReference type="SAM" id="MobiDB-lite"/>
    </source>
</evidence>
<dbReference type="SMART" id="SM00250">
    <property type="entry name" value="PLEC"/>
    <property type="match status" value="3"/>
</dbReference>
<organism evidence="2">
    <name type="scientific">Arion vulgaris</name>
    <dbReference type="NCBI Taxonomy" id="1028688"/>
    <lineage>
        <taxon>Eukaryota</taxon>
        <taxon>Metazoa</taxon>
        <taxon>Spiralia</taxon>
        <taxon>Lophotrochozoa</taxon>
        <taxon>Mollusca</taxon>
        <taxon>Gastropoda</taxon>
        <taxon>Heterobranchia</taxon>
        <taxon>Euthyneura</taxon>
        <taxon>Panpulmonata</taxon>
        <taxon>Eupulmonata</taxon>
        <taxon>Stylommatophora</taxon>
        <taxon>Helicina</taxon>
        <taxon>Arionoidea</taxon>
        <taxon>Arionidae</taxon>
        <taxon>Arion</taxon>
    </lineage>
</organism>
<feature type="region of interest" description="Disordered" evidence="1">
    <location>
        <begin position="1"/>
        <end position="22"/>
    </location>
</feature>
<dbReference type="SUPFAM" id="SSF75399">
    <property type="entry name" value="Plakin repeat"/>
    <property type="match status" value="2"/>
</dbReference>
<dbReference type="AlphaFoldDB" id="A0A0B7BWC9"/>
<reference evidence="2" key="1">
    <citation type="submission" date="2014-12" db="EMBL/GenBank/DDBJ databases">
        <title>Insight into the proteome of Arion vulgaris.</title>
        <authorList>
            <person name="Aradska J."/>
            <person name="Bulat T."/>
            <person name="Smidak R."/>
            <person name="Sarate P."/>
            <person name="Gangsoo J."/>
            <person name="Sialana F."/>
            <person name="Bilban M."/>
            <person name="Lubec G."/>
        </authorList>
    </citation>
    <scope>NUCLEOTIDE SEQUENCE</scope>
    <source>
        <tissue evidence="2">Skin</tissue>
    </source>
</reference>
<feature type="compositionally biased region" description="Basic and acidic residues" evidence="1">
    <location>
        <begin position="1"/>
        <end position="14"/>
    </location>
</feature>
<dbReference type="Gene3D" id="3.90.1290.10">
    <property type="entry name" value="Plakin repeat"/>
    <property type="match status" value="1"/>
</dbReference>
<name>A0A0B7BWC9_9EUPU</name>
<dbReference type="Pfam" id="PF00681">
    <property type="entry name" value="Plectin"/>
    <property type="match status" value="1"/>
</dbReference>
<sequence length="236" mass="25800">ALQKFTKEDSREEFGSETEYDVSELTEEDLVDTLEERDHVSDNDRSFVSGAVNTKTASQINVEESVNKAVLDPSGKYIDPRTGDVVSIDEAVRRGLVVSDKVQKDLKSNITTDQHRDRDYITFYDAMKQGLIDPDAGTYVDETSQKIYSVDEAVRSGLIVTSSGKPFEYQGISDAGVTYSFKAALQTGIIDSETCQFYDSLTGDSISIIAALEEGYLSPIAGTYGARAIGDSVVLL</sequence>
<proteinExistence type="predicted"/>
<dbReference type="InterPro" id="IPR035915">
    <property type="entry name" value="Plakin_repeat_sf"/>
</dbReference>
<dbReference type="InterPro" id="IPR001101">
    <property type="entry name" value="Plectin_repeat"/>
</dbReference>
<dbReference type="GO" id="GO:0005856">
    <property type="term" value="C:cytoskeleton"/>
    <property type="evidence" value="ECO:0007669"/>
    <property type="project" value="InterPro"/>
</dbReference>